<dbReference type="OrthoDB" id="270651at2759"/>
<proteinExistence type="predicted"/>
<dbReference type="PaxDb" id="2850-Phatr12053"/>
<dbReference type="PANTHER" id="PTHR43191:SF7">
    <property type="entry name" value="OBP33PEP LIKE PROTEIN"/>
    <property type="match status" value="1"/>
</dbReference>
<keyword evidence="1" id="KW-0489">Methyltransferase</keyword>
<dbReference type="GeneID" id="7200656"/>
<dbReference type="eggNOG" id="KOG0838">
    <property type="taxonomic scope" value="Eukaryota"/>
</dbReference>
<evidence type="ECO:0000313" key="4">
    <source>
        <dbReference type="EMBL" id="EEC48687.1"/>
    </source>
</evidence>
<dbReference type="STRING" id="556484.B7FYA2"/>
<accession>B7FYA2</accession>
<dbReference type="GO" id="GO:0032259">
    <property type="term" value="P:methylation"/>
    <property type="evidence" value="ECO:0007669"/>
    <property type="project" value="UniProtKB-KW"/>
</dbReference>
<dbReference type="GO" id="GO:0006396">
    <property type="term" value="P:RNA processing"/>
    <property type="evidence" value="ECO:0007669"/>
    <property type="project" value="InterPro"/>
</dbReference>
<reference evidence="5" key="2">
    <citation type="submission" date="2008-08" db="EMBL/GenBank/DDBJ databases">
        <authorList>
            <consortium name="Diatom Consortium"/>
            <person name="Grigoriev I."/>
            <person name="Grimwood J."/>
            <person name="Kuo A."/>
            <person name="Otillar R.P."/>
            <person name="Salamov A."/>
            <person name="Detter J.C."/>
            <person name="Lindquist E."/>
            <person name="Shapiro H."/>
            <person name="Lucas S."/>
            <person name="Glavina del Rio T."/>
            <person name="Pitluck S."/>
            <person name="Rokhsar D."/>
            <person name="Bowler C."/>
        </authorList>
    </citation>
    <scope>GENOME REANNOTATION</scope>
    <source>
        <strain evidence="5">CCAP 1055/1</strain>
    </source>
</reference>
<dbReference type="HOGENOM" id="CLU_094787_1_0_1"/>
<keyword evidence="2" id="KW-0808">Transferase</keyword>
<dbReference type="Pfam" id="PF00588">
    <property type="entry name" value="SpoU_methylase"/>
    <property type="match status" value="1"/>
</dbReference>
<gene>
    <name evidence="4" type="ORF">PHATRDRAFT_12053</name>
</gene>
<dbReference type="SUPFAM" id="SSF75217">
    <property type="entry name" value="alpha/beta knot"/>
    <property type="match status" value="1"/>
</dbReference>
<dbReference type="KEGG" id="pti:PHATRDRAFT_12053"/>
<dbReference type="InterPro" id="IPR029026">
    <property type="entry name" value="tRNA_m1G_MTases_N"/>
</dbReference>
<evidence type="ECO:0000256" key="1">
    <source>
        <dbReference type="ARBA" id="ARBA00022603"/>
    </source>
</evidence>
<dbReference type="InterPro" id="IPR029028">
    <property type="entry name" value="Alpha/beta_knot_MTases"/>
</dbReference>
<protein>
    <recommendedName>
        <fullName evidence="3">tRNA/rRNA methyltransferase SpoU type domain-containing protein</fullName>
    </recommendedName>
</protein>
<keyword evidence="5" id="KW-1185">Reference proteome</keyword>
<dbReference type="InParanoid" id="B7FYA2"/>
<sequence>KRIPKLYLVITNISKRPNIRALLELAAAFGCDKVLVVGQQKFDISPKGTDIPRSIREHVERGGLHIERYSSWEACINFLSSHGIRLVGVEIHVDARPIEAYLDYKDTAFLMGNEGQGINEKHMKSCDAFVTIPQYGGGTASLNVYVAASIVLHSFHQWQQGEFSKHNSS</sequence>
<dbReference type="Proteomes" id="UP000000759">
    <property type="component" value="Chromosome 7"/>
</dbReference>
<dbReference type="GO" id="GO:0008173">
    <property type="term" value="F:RNA methyltransferase activity"/>
    <property type="evidence" value="ECO:0007669"/>
    <property type="project" value="InterPro"/>
</dbReference>
<organism evidence="4 5">
    <name type="scientific">Phaeodactylum tricornutum (strain CCAP 1055/1)</name>
    <dbReference type="NCBI Taxonomy" id="556484"/>
    <lineage>
        <taxon>Eukaryota</taxon>
        <taxon>Sar</taxon>
        <taxon>Stramenopiles</taxon>
        <taxon>Ochrophyta</taxon>
        <taxon>Bacillariophyta</taxon>
        <taxon>Bacillariophyceae</taxon>
        <taxon>Bacillariophycidae</taxon>
        <taxon>Naviculales</taxon>
        <taxon>Phaeodactylaceae</taxon>
        <taxon>Phaeodactylum</taxon>
    </lineage>
</organism>
<dbReference type="InterPro" id="IPR051259">
    <property type="entry name" value="rRNA_Methyltransferase"/>
</dbReference>
<dbReference type="AlphaFoldDB" id="B7FYA2"/>
<evidence type="ECO:0000259" key="3">
    <source>
        <dbReference type="Pfam" id="PF00588"/>
    </source>
</evidence>
<feature type="non-terminal residue" evidence="4">
    <location>
        <position position="1"/>
    </location>
</feature>
<name>B7FYA2_PHATC</name>
<dbReference type="GO" id="GO:0003723">
    <property type="term" value="F:RNA binding"/>
    <property type="evidence" value="ECO:0007669"/>
    <property type="project" value="InterPro"/>
</dbReference>
<dbReference type="RefSeq" id="XP_002179701.1">
    <property type="nucleotide sequence ID" value="XM_002179665.1"/>
</dbReference>
<feature type="domain" description="tRNA/rRNA methyltransferase SpoU type" evidence="3">
    <location>
        <begin position="6"/>
        <end position="153"/>
    </location>
</feature>
<reference evidence="4 5" key="1">
    <citation type="journal article" date="2008" name="Nature">
        <title>The Phaeodactylum genome reveals the evolutionary history of diatom genomes.</title>
        <authorList>
            <person name="Bowler C."/>
            <person name="Allen A.E."/>
            <person name="Badger J.H."/>
            <person name="Grimwood J."/>
            <person name="Jabbari K."/>
            <person name="Kuo A."/>
            <person name="Maheswari U."/>
            <person name="Martens C."/>
            <person name="Maumus F."/>
            <person name="Otillar R.P."/>
            <person name="Rayko E."/>
            <person name="Salamov A."/>
            <person name="Vandepoele K."/>
            <person name="Beszteri B."/>
            <person name="Gruber A."/>
            <person name="Heijde M."/>
            <person name="Katinka M."/>
            <person name="Mock T."/>
            <person name="Valentin K."/>
            <person name="Verret F."/>
            <person name="Berges J.A."/>
            <person name="Brownlee C."/>
            <person name="Cadoret J.P."/>
            <person name="Chiovitti A."/>
            <person name="Choi C.J."/>
            <person name="Coesel S."/>
            <person name="De Martino A."/>
            <person name="Detter J.C."/>
            <person name="Durkin C."/>
            <person name="Falciatore A."/>
            <person name="Fournet J."/>
            <person name="Haruta M."/>
            <person name="Huysman M.J."/>
            <person name="Jenkins B.D."/>
            <person name="Jiroutova K."/>
            <person name="Jorgensen R.E."/>
            <person name="Joubert Y."/>
            <person name="Kaplan A."/>
            <person name="Kroger N."/>
            <person name="Kroth P.G."/>
            <person name="La Roche J."/>
            <person name="Lindquist E."/>
            <person name="Lommer M."/>
            <person name="Martin-Jezequel V."/>
            <person name="Lopez P.J."/>
            <person name="Lucas S."/>
            <person name="Mangogna M."/>
            <person name="McGinnis K."/>
            <person name="Medlin L.K."/>
            <person name="Montsant A."/>
            <person name="Oudot-Le Secq M.P."/>
            <person name="Napoli C."/>
            <person name="Obornik M."/>
            <person name="Parker M.S."/>
            <person name="Petit J.L."/>
            <person name="Porcel B.M."/>
            <person name="Poulsen N."/>
            <person name="Robison M."/>
            <person name="Rychlewski L."/>
            <person name="Rynearson T.A."/>
            <person name="Schmutz J."/>
            <person name="Shapiro H."/>
            <person name="Siaut M."/>
            <person name="Stanley M."/>
            <person name="Sussman M.R."/>
            <person name="Taylor A.R."/>
            <person name="Vardi A."/>
            <person name="von Dassow P."/>
            <person name="Vyverman W."/>
            <person name="Willis A."/>
            <person name="Wyrwicz L.S."/>
            <person name="Rokhsar D.S."/>
            <person name="Weissenbach J."/>
            <person name="Armbrust E.V."/>
            <person name="Green B.R."/>
            <person name="Van de Peer Y."/>
            <person name="Grigoriev I.V."/>
        </authorList>
    </citation>
    <scope>NUCLEOTIDE SEQUENCE [LARGE SCALE GENOMIC DNA]</scope>
    <source>
        <strain evidence="4 5">CCAP 1055/1</strain>
    </source>
</reference>
<dbReference type="EMBL" id="CM000610">
    <property type="protein sequence ID" value="EEC48687.1"/>
    <property type="molecule type" value="Genomic_DNA"/>
</dbReference>
<dbReference type="Gene3D" id="3.40.1280.10">
    <property type="match status" value="1"/>
</dbReference>
<dbReference type="InterPro" id="IPR001537">
    <property type="entry name" value="SpoU_MeTrfase"/>
</dbReference>
<evidence type="ECO:0000313" key="5">
    <source>
        <dbReference type="Proteomes" id="UP000000759"/>
    </source>
</evidence>
<evidence type="ECO:0000256" key="2">
    <source>
        <dbReference type="ARBA" id="ARBA00022679"/>
    </source>
</evidence>
<dbReference type="PANTHER" id="PTHR43191">
    <property type="entry name" value="RRNA METHYLTRANSFERASE 3"/>
    <property type="match status" value="1"/>
</dbReference>